<evidence type="ECO:0000256" key="6">
    <source>
        <dbReference type="ARBA" id="ARBA00022737"/>
    </source>
</evidence>
<keyword evidence="7" id="KW-1278">Translocase</keyword>
<dbReference type="Pfam" id="PF14697">
    <property type="entry name" value="Fer4_21"/>
    <property type="match status" value="1"/>
</dbReference>
<evidence type="ECO:0000256" key="8">
    <source>
        <dbReference type="ARBA" id="ARBA00022982"/>
    </source>
</evidence>
<dbReference type="NCBIfam" id="TIGR01944">
    <property type="entry name" value="rnfB"/>
    <property type="match status" value="1"/>
</dbReference>
<keyword evidence="9" id="KW-0408">Iron</keyword>
<dbReference type="InterPro" id="IPR010207">
    <property type="entry name" value="Elect_transpt_cplx_RnfB/RsxB"/>
</dbReference>
<organism evidence="15 16">
    <name type="scientific">Paraburkholderia gardini</name>
    <dbReference type="NCBI Taxonomy" id="2823469"/>
    <lineage>
        <taxon>Bacteria</taxon>
        <taxon>Pseudomonadati</taxon>
        <taxon>Pseudomonadota</taxon>
        <taxon>Betaproteobacteria</taxon>
        <taxon>Burkholderiales</taxon>
        <taxon>Burkholderiaceae</taxon>
        <taxon>Paraburkholderia</taxon>
    </lineage>
</organism>
<keyword evidence="16" id="KW-1185">Reference proteome</keyword>
<keyword evidence="5" id="KW-0479">Metal-binding</keyword>
<sequence length="347" mass="36095">MAHGLRSTIREIGDNSLFGASPVAQALQPCRTPSPRAPAGPFQVPHRPSASPDVVTVTDSITLADRIEDLLPQTQCTKCGYTGCRPYAEAIASGEASHNQCPPGGAEGIARLARLLGRPLIPLNPENGVERPRPVAVIDETLCIGCTLCMQACPVDAIVGAPKQMHTMIAALCTGCDLCVPPCPVDCIAMVPVTGERTGWDAWSQPLADAARERYEARNARLAHEREAAEARAAARRASGAAPAAAAASGAAVIAAAPSTPSPGLADDPEAKKRAIIQAALERARKKKEELVAQGKGPQNTQQVSAEVQAQIDAAETRRRRLGIAQDGSDIGPASAEDAPGNPSQES</sequence>
<evidence type="ECO:0000256" key="1">
    <source>
        <dbReference type="ARBA" id="ARBA00022448"/>
    </source>
</evidence>
<evidence type="ECO:0000256" key="12">
    <source>
        <dbReference type="SAM" id="MobiDB-lite"/>
    </source>
</evidence>
<dbReference type="Proteomes" id="UP000789752">
    <property type="component" value="Unassembled WGS sequence"/>
</dbReference>
<feature type="domain" description="4Fe-4S ferredoxin-type" evidence="13">
    <location>
        <begin position="164"/>
        <end position="193"/>
    </location>
</feature>
<keyword evidence="1" id="KW-0813">Transport</keyword>
<dbReference type="PANTHER" id="PTHR42859:SF3">
    <property type="entry name" value="ION-TRANSLOCATING OXIDOREDUCTASE COMPLEX SUBUNIT B"/>
    <property type="match status" value="1"/>
</dbReference>
<dbReference type="InterPro" id="IPR017896">
    <property type="entry name" value="4Fe4S_Fe-S-bd"/>
</dbReference>
<reference evidence="15 16" key="1">
    <citation type="submission" date="2021-04" db="EMBL/GenBank/DDBJ databases">
        <authorList>
            <person name="Vanwijnsberghe S."/>
        </authorList>
    </citation>
    <scope>NUCLEOTIDE SEQUENCE [LARGE SCALE GENOMIC DNA]</scope>
    <source>
        <strain evidence="15 16">LMG 32171</strain>
    </source>
</reference>
<evidence type="ECO:0000259" key="13">
    <source>
        <dbReference type="PROSITE" id="PS51379"/>
    </source>
</evidence>
<name>A0ABM8TY21_9BURK</name>
<dbReference type="Pfam" id="PF04060">
    <property type="entry name" value="FeS"/>
    <property type="match status" value="1"/>
</dbReference>
<dbReference type="EMBL" id="CAJQYY010000001">
    <property type="protein sequence ID" value="CAG4886811.1"/>
    <property type="molecule type" value="Genomic_DNA"/>
</dbReference>
<protein>
    <submittedName>
        <fullName evidence="15">Ion-translocating oxidoreductase complex subunit B</fullName>
    </submittedName>
</protein>
<feature type="domain" description="4Fe-4S ferredoxin-type" evidence="13">
    <location>
        <begin position="134"/>
        <end position="163"/>
    </location>
</feature>
<keyword evidence="6" id="KW-0677">Repeat</keyword>
<evidence type="ECO:0000313" key="16">
    <source>
        <dbReference type="Proteomes" id="UP000789752"/>
    </source>
</evidence>
<proteinExistence type="predicted"/>
<keyword evidence="3" id="KW-0004">4Fe-4S</keyword>
<feature type="domain" description="4Fe-4S" evidence="14">
    <location>
        <begin position="59"/>
        <end position="118"/>
    </location>
</feature>
<dbReference type="InterPro" id="IPR050294">
    <property type="entry name" value="RnfB_subfamily"/>
</dbReference>
<evidence type="ECO:0000256" key="3">
    <source>
        <dbReference type="ARBA" id="ARBA00022485"/>
    </source>
</evidence>
<dbReference type="Gene3D" id="3.30.70.20">
    <property type="match status" value="1"/>
</dbReference>
<evidence type="ECO:0000256" key="9">
    <source>
        <dbReference type="ARBA" id="ARBA00023004"/>
    </source>
</evidence>
<evidence type="ECO:0000313" key="15">
    <source>
        <dbReference type="EMBL" id="CAG4886811.1"/>
    </source>
</evidence>
<keyword evidence="2" id="KW-1003">Cell membrane</keyword>
<dbReference type="InterPro" id="IPR007202">
    <property type="entry name" value="4Fe-4S_dom"/>
</dbReference>
<evidence type="ECO:0000256" key="7">
    <source>
        <dbReference type="ARBA" id="ARBA00022967"/>
    </source>
</evidence>
<comment type="caution">
    <text evidence="15">The sequence shown here is derived from an EMBL/GenBank/DDBJ whole genome shotgun (WGS) entry which is preliminary data.</text>
</comment>
<evidence type="ECO:0000256" key="11">
    <source>
        <dbReference type="ARBA" id="ARBA00023136"/>
    </source>
</evidence>
<evidence type="ECO:0000256" key="5">
    <source>
        <dbReference type="ARBA" id="ARBA00022723"/>
    </source>
</evidence>
<evidence type="ECO:0000256" key="4">
    <source>
        <dbReference type="ARBA" id="ARBA00022519"/>
    </source>
</evidence>
<dbReference type="PROSITE" id="PS51379">
    <property type="entry name" value="4FE4S_FER_2"/>
    <property type="match status" value="2"/>
</dbReference>
<dbReference type="NCBIfam" id="NF005415">
    <property type="entry name" value="PRK06991.1"/>
    <property type="match status" value="1"/>
</dbReference>
<dbReference type="InterPro" id="IPR017900">
    <property type="entry name" value="4Fe4S_Fe_S_CS"/>
</dbReference>
<dbReference type="PANTHER" id="PTHR42859">
    <property type="entry name" value="OXIDOREDUCTASE"/>
    <property type="match status" value="1"/>
</dbReference>
<dbReference type="PROSITE" id="PS00198">
    <property type="entry name" value="4FE4S_FER_1"/>
    <property type="match status" value="2"/>
</dbReference>
<feature type="region of interest" description="Disordered" evidence="12">
    <location>
        <begin position="285"/>
        <end position="347"/>
    </location>
</feature>
<feature type="region of interest" description="Disordered" evidence="12">
    <location>
        <begin position="30"/>
        <end position="53"/>
    </location>
</feature>
<keyword evidence="8" id="KW-0249">Electron transport</keyword>
<evidence type="ECO:0000256" key="10">
    <source>
        <dbReference type="ARBA" id="ARBA00023014"/>
    </source>
</evidence>
<keyword evidence="11" id="KW-0472">Membrane</keyword>
<keyword evidence="4" id="KW-0997">Cell inner membrane</keyword>
<keyword evidence="10" id="KW-0411">Iron-sulfur</keyword>
<gene>
    <name evidence="15" type="primary">rsxB</name>
    <name evidence="15" type="ORF">R54767_00288</name>
</gene>
<accession>A0ABM8TY21</accession>
<evidence type="ECO:0000259" key="14">
    <source>
        <dbReference type="PROSITE" id="PS51656"/>
    </source>
</evidence>
<dbReference type="Gene3D" id="1.10.15.40">
    <property type="entry name" value="Electron transport complex subunit B, putative Fe-S cluster"/>
    <property type="match status" value="1"/>
</dbReference>
<evidence type="ECO:0000256" key="2">
    <source>
        <dbReference type="ARBA" id="ARBA00022475"/>
    </source>
</evidence>
<feature type="compositionally biased region" description="Polar residues" evidence="12">
    <location>
        <begin position="297"/>
        <end position="308"/>
    </location>
</feature>
<dbReference type="SUPFAM" id="SSF54862">
    <property type="entry name" value="4Fe-4S ferredoxins"/>
    <property type="match status" value="1"/>
</dbReference>
<dbReference type="PROSITE" id="PS51656">
    <property type="entry name" value="4FE4S"/>
    <property type="match status" value="1"/>
</dbReference>